<keyword evidence="5 15" id="KW-0813">Transport</keyword>
<geneLocation type="mitochondrion" evidence="16"/>
<evidence type="ECO:0000256" key="1">
    <source>
        <dbReference type="ARBA" id="ARBA00004225"/>
    </source>
</evidence>
<feature type="transmembrane region" description="Helical" evidence="15">
    <location>
        <begin position="86"/>
        <end position="111"/>
    </location>
</feature>
<feature type="transmembrane region" description="Helical" evidence="15">
    <location>
        <begin position="51"/>
        <end position="74"/>
    </location>
</feature>
<evidence type="ECO:0000256" key="14">
    <source>
        <dbReference type="ARBA" id="ARBA00049551"/>
    </source>
</evidence>
<evidence type="ECO:0000256" key="15">
    <source>
        <dbReference type="RuleBase" id="RU004430"/>
    </source>
</evidence>
<keyword evidence="6 15" id="KW-0679">Respiratory chain</keyword>
<dbReference type="EC" id="7.1.1.2" evidence="3 15"/>
<evidence type="ECO:0000256" key="7">
    <source>
        <dbReference type="ARBA" id="ARBA00022692"/>
    </source>
</evidence>
<dbReference type="GO" id="GO:0008137">
    <property type="term" value="F:NADH dehydrogenase (ubiquinone) activity"/>
    <property type="evidence" value="ECO:0007669"/>
    <property type="project" value="UniProtKB-UniRule"/>
</dbReference>
<proteinExistence type="inferred from homology"/>
<evidence type="ECO:0000256" key="3">
    <source>
        <dbReference type="ARBA" id="ARBA00012944"/>
    </source>
</evidence>
<keyword evidence="15" id="KW-0830">Ubiquinone</keyword>
<keyword evidence="7 15" id="KW-0812">Transmembrane</keyword>
<comment type="similarity">
    <text evidence="2 15">Belongs to the complex I subunit 6 family.</text>
</comment>
<protein>
    <recommendedName>
        <fullName evidence="4 15">NADH-ubiquinone oxidoreductase chain 6</fullName>
        <ecNumber evidence="3 15">7.1.1.2</ecNumber>
    </recommendedName>
</protein>
<evidence type="ECO:0000256" key="2">
    <source>
        <dbReference type="ARBA" id="ARBA00005698"/>
    </source>
</evidence>
<evidence type="ECO:0000256" key="12">
    <source>
        <dbReference type="ARBA" id="ARBA00023128"/>
    </source>
</evidence>
<keyword evidence="13 15" id="KW-0472">Membrane</keyword>
<evidence type="ECO:0000256" key="9">
    <source>
        <dbReference type="ARBA" id="ARBA00022982"/>
    </source>
</evidence>
<keyword evidence="8 15" id="KW-1278">Translocase</keyword>
<sequence>MTYFSYALCFGFVVSVYGMCCSVVPYFGVVCVVLGAVFCCGLVAVHGSAFISLLLFIVYLGGMMVVFAYSVAMTEGFDGGFVKGQVFVLVNVGFCGLVGLGVVLSLLTGGFECGVLFVSEGFLESMVVDGVGVSLLYSVGVVSLVVSGWCLLLALFVVVEMVRSGFHGGGLRSV</sequence>
<feature type="transmembrane region" description="Helical" evidence="15">
    <location>
        <begin position="131"/>
        <end position="159"/>
    </location>
</feature>
<evidence type="ECO:0000313" key="16">
    <source>
        <dbReference type="EMBL" id="ABC55928.1"/>
    </source>
</evidence>
<comment type="subcellular location">
    <subcellularLocation>
        <location evidence="1 15">Mitochondrion membrane</location>
        <topology evidence="1 15">Multi-pass membrane protein</topology>
    </subcellularLocation>
</comment>
<dbReference type="GO" id="GO:0031966">
    <property type="term" value="C:mitochondrial membrane"/>
    <property type="evidence" value="ECO:0007669"/>
    <property type="project" value="UniProtKB-SubCell"/>
</dbReference>
<evidence type="ECO:0000256" key="10">
    <source>
        <dbReference type="ARBA" id="ARBA00022989"/>
    </source>
</evidence>
<keyword evidence="10 15" id="KW-1133">Transmembrane helix</keyword>
<keyword evidence="11 15" id="KW-0520">NAD</keyword>
<dbReference type="AlphaFoldDB" id="A9X4G3"/>
<dbReference type="PANTHER" id="PTHR11435">
    <property type="entry name" value="NADH UBIQUINONE OXIDOREDUCTASE SUBUNIT ND6"/>
    <property type="match status" value="1"/>
</dbReference>
<evidence type="ECO:0000256" key="8">
    <source>
        <dbReference type="ARBA" id="ARBA00022967"/>
    </source>
</evidence>
<gene>
    <name evidence="16" type="primary">ND6</name>
</gene>
<reference evidence="16" key="1">
    <citation type="journal article" date="2008" name="BMC Genomics">
        <title>Evolution of the mitochondrial genome in snakes: gene rearrangements and phylogenetic relationships.</title>
        <authorList>
            <person name="Yan J."/>
            <person name="Li H."/>
            <person name="Zhou K."/>
        </authorList>
    </citation>
    <scope>NUCLEOTIDE SEQUENCE</scope>
</reference>
<organism evidence="16">
    <name type="scientific">Indotyphlops braminus</name>
    <name type="common">Brahminy blind snake</name>
    <dbReference type="NCBI Taxonomy" id="51846"/>
    <lineage>
        <taxon>Eukaryota</taxon>
        <taxon>Metazoa</taxon>
        <taxon>Chordata</taxon>
        <taxon>Craniata</taxon>
        <taxon>Vertebrata</taxon>
        <taxon>Euteleostomi</taxon>
        <taxon>Lepidosauria</taxon>
        <taxon>Squamata</taxon>
        <taxon>Bifurcata</taxon>
        <taxon>Unidentata</taxon>
        <taxon>Episquamata</taxon>
        <taxon>Toxicofera</taxon>
        <taxon>Serpentes</taxon>
        <taxon>Typhlopoidea</taxon>
        <taxon>Typhlopidae</taxon>
        <taxon>Indotyphlops</taxon>
    </lineage>
</organism>
<evidence type="ECO:0000256" key="4">
    <source>
        <dbReference type="ARBA" id="ARBA00021095"/>
    </source>
</evidence>
<comment type="function">
    <text evidence="15">Core subunit of the mitochondrial membrane respiratory chain NADH dehydrogenase (Complex I) which catalyzes electron transfer from NADH through the respiratory chain, using ubiquinone as an electron acceptor. Essential for the catalytic activity and assembly of complex I.</text>
</comment>
<dbReference type="InterPro" id="IPR050269">
    <property type="entry name" value="ComplexI_Subunit6"/>
</dbReference>
<keyword evidence="12 15" id="KW-0496">Mitochondrion</keyword>
<comment type="catalytic activity">
    <reaction evidence="14 15">
        <text>a ubiquinone + NADH + 5 H(+)(in) = a ubiquinol + NAD(+) + 4 H(+)(out)</text>
        <dbReference type="Rhea" id="RHEA:29091"/>
        <dbReference type="Rhea" id="RHEA-COMP:9565"/>
        <dbReference type="Rhea" id="RHEA-COMP:9566"/>
        <dbReference type="ChEBI" id="CHEBI:15378"/>
        <dbReference type="ChEBI" id="CHEBI:16389"/>
        <dbReference type="ChEBI" id="CHEBI:17976"/>
        <dbReference type="ChEBI" id="CHEBI:57540"/>
        <dbReference type="ChEBI" id="CHEBI:57945"/>
        <dbReference type="EC" id="7.1.1.2"/>
    </reaction>
</comment>
<dbReference type="CTD" id="4541"/>
<dbReference type="GeneID" id="5846227"/>
<evidence type="ECO:0000256" key="11">
    <source>
        <dbReference type="ARBA" id="ARBA00023027"/>
    </source>
</evidence>
<keyword evidence="9 15" id="KW-0249">Electron transport</keyword>
<evidence type="ECO:0000256" key="6">
    <source>
        <dbReference type="ARBA" id="ARBA00022660"/>
    </source>
</evidence>
<dbReference type="InterPro" id="IPR001457">
    <property type="entry name" value="NADH_UbQ/plastoQ_OxRdtase_su6"/>
</dbReference>
<dbReference type="EMBL" id="DQ343649">
    <property type="protein sequence ID" value="ABC55928.1"/>
    <property type="molecule type" value="Genomic_DNA"/>
</dbReference>
<accession>A9X4G3</accession>
<dbReference type="RefSeq" id="YP_001648394.1">
    <property type="nucleotide sequence ID" value="NC_010196.1"/>
</dbReference>
<dbReference type="Pfam" id="PF00499">
    <property type="entry name" value="Oxidored_q3"/>
    <property type="match status" value="1"/>
</dbReference>
<evidence type="ECO:0000256" key="5">
    <source>
        <dbReference type="ARBA" id="ARBA00022448"/>
    </source>
</evidence>
<evidence type="ECO:0000256" key="13">
    <source>
        <dbReference type="ARBA" id="ARBA00023136"/>
    </source>
</evidence>
<name>A9X4G3_9SAUR</name>
<feature type="transmembrane region" description="Helical" evidence="15">
    <location>
        <begin position="12"/>
        <end position="45"/>
    </location>
</feature>
<dbReference type="PANTHER" id="PTHR11435:SF1">
    <property type="entry name" value="NADH-UBIQUINONE OXIDOREDUCTASE CHAIN 6"/>
    <property type="match status" value="1"/>
</dbReference>